<evidence type="ECO:0000313" key="3">
    <source>
        <dbReference type="EMBL" id="KPI35656.1"/>
    </source>
</evidence>
<protein>
    <recommendedName>
        <fullName evidence="5">Pentatricopeptide repeat-containing protein, mitochondrial</fullName>
    </recommendedName>
</protein>
<dbReference type="Gene3D" id="1.25.40.10">
    <property type="entry name" value="Tetratricopeptide repeat domain"/>
    <property type="match status" value="1"/>
</dbReference>
<dbReference type="Proteomes" id="UP000038010">
    <property type="component" value="Unassembled WGS sequence"/>
</dbReference>
<organism evidence="3 4">
    <name type="scientific">Cyphellophora attinorum</name>
    <dbReference type="NCBI Taxonomy" id="1664694"/>
    <lineage>
        <taxon>Eukaryota</taxon>
        <taxon>Fungi</taxon>
        <taxon>Dikarya</taxon>
        <taxon>Ascomycota</taxon>
        <taxon>Pezizomycotina</taxon>
        <taxon>Eurotiomycetes</taxon>
        <taxon>Chaetothyriomycetidae</taxon>
        <taxon>Chaetothyriales</taxon>
        <taxon>Cyphellophoraceae</taxon>
        <taxon>Cyphellophora</taxon>
    </lineage>
</organism>
<evidence type="ECO:0000256" key="2">
    <source>
        <dbReference type="PROSITE-ProRule" id="PRU00708"/>
    </source>
</evidence>
<reference evidence="3 4" key="1">
    <citation type="submission" date="2015-06" db="EMBL/GenBank/DDBJ databases">
        <title>Draft genome of the ant-associated black yeast Phialophora attae CBS 131958.</title>
        <authorList>
            <person name="Moreno L.F."/>
            <person name="Stielow B.J."/>
            <person name="de Hoog S."/>
            <person name="Vicente V.A."/>
            <person name="Weiss V.A."/>
            <person name="de Vries M."/>
            <person name="Cruz L.M."/>
            <person name="Souza E.M."/>
        </authorList>
    </citation>
    <scope>NUCLEOTIDE SEQUENCE [LARGE SCALE GENOMIC DNA]</scope>
    <source>
        <strain evidence="3 4">CBS 131958</strain>
    </source>
</reference>
<dbReference type="GeneID" id="28736780"/>
<dbReference type="OrthoDB" id="185373at2759"/>
<accession>A0A0N1HI45</accession>
<dbReference type="PANTHER" id="PTHR47942">
    <property type="entry name" value="TETRATRICOPEPTIDE REPEAT (TPR)-LIKE SUPERFAMILY PROTEIN-RELATED"/>
    <property type="match status" value="1"/>
</dbReference>
<dbReference type="AlphaFoldDB" id="A0A0N1HI45"/>
<comment type="caution">
    <text evidence="3">The sequence shown here is derived from an EMBL/GenBank/DDBJ whole genome shotgun (WGS) entry which is preliminary data.</text>
</comment>
<gene>
    <name evidence="3" type="ORF">AB675_4741</name>
</gene>
<sequence>MQAICHLSRRWHQQFCRSPSFLSHRQCLQRWQIRGFARRADPDINYYEQEPGKPETLRPEGGPFDDDLAVARERIKQMERELAVMRKGPFAREGEFMQSLPEDKREELLKAMEEQGFEEDDIRDLSFDELLAEDEKPSPKQQLAVSLRIPEKSRAYVRKFNAALQTSDAKSKQKLWLWYLRCRQRVPGFTSHIQEDVWDHLWQTQLETHPRSPRIVSLGEDMLGAGRDLGDRLPEYLEALHLAGETRAALEMWEKAPKSSARLERIGVQLYAAIAESETQGSLAKAAKMALADPVKDTILPVIQAYAKRTSAKAAVDLWEFYLKITPTIELLGHISSVLLEAGRKEMALAVFQDMMGKGERPKIVSITEFSLMSLLALPKRFKNKFFFGAWIRWLLAEGKVEDATLVVELMQEMGIKPDAKHINGVIAAWLRQGSANSDKQAVEIAWGMVRSRIEYVQTTRGRNIAHSEQALLQEQELQTPKLPWSLRRHIPPATVETFSILVAHYAQKKNIQMAELATNIMTGPAQIKSNTFILNTWIAVSSVENMWMRYSEAKADIRPDLGTFAGLWDGRRRATNQTSRTYQPNFPTPRRLFREMATWLDSLTVAERAEVGKEMTPAIYGQIIRCLCLVGDLPGVLIAIRYLQANLDLLPHNDVVGMVVMQLARMNPDDGSPPVKLSGVRARQAARQAEMRWRAALNNYVVLMDEILVGYVTKSELAGIDIDIEGDEEGRETQALRFEAIQTFLCLVMNKHKQHADVVANEIVLAGQAMGLDVTQEEARKWLMRLLRWQRGSRRVAQAGRDFFG</sequence>
<dbReference type="EMBL" id="LFJN01000038">
    <property type="protein sequence ID" value="KPI35656.1"/>
    <property type="molecule type" value="Genomic_DNA"/>
</dbReference>
<dbReference type="PROSITE" id="PS51375">
    <property type="entry name" value="PPR"/>
    <property type="match status" value="1"/>
</dbReference>
<dbReference type="InterPro" id="IPR002885">
    <property type="entry name" value="PPR_rpt"/>
</dbReference>
<dbReference type="PANTHER" id="PTHR47942:SF63">
    <property type="entry name" value="PENTATRICOPEPTIDE REPEAT-CONTAINING PROTEIN"/>
    <property type="match status" value="1"/>
</dbReference>
<feature type="repeat" description="PPR" evidence="2">
    <location>
        <begin position="384"/>
        <end position="418"/>
    </location>
</feature>
<dbReference type="InterPro" id="IPR051222">
    <property type="entry name" value="PPR/CCM1_RNA-binding"/>
</dbReference>
<keyword evidence="4" id="KW-1185">Reference proteome</keyword>
<name>A0A0N1HI45_9EURO</name>
<dbReference type="VEuPathDB" id="FungiDB:AB675_4741"/>
<evidence type="ECO:0008006" key="5">
    <source>
        <dbReference type="Google" id="ProtNLM"/>
    </source>
</evidence>
<dbReference type="NCBIfam" id="TIGR00756">
    <property type="entry name" value="PPR"/>
    <property type="match status" value="1"/>
</dbReference>
<proteinExistence type="predicted"/>
<dbReference type="InterPro" id="IPR011990">
    <property type="entry name" value="TPR-like_helical_dom_sf"/>
</dbReference>
<evidence type="ECO:0000313" key="4">
    <source>
        <dbReference type="Proteomes" id="UP000038010"/>
    </source>
</evidence>
<keyword evidence="1" id="KW-0677">Repeat</keyword>
<dbReference type="RefSeq" id="XP_017995619.1">
    <property type="nucleotide sequence ID" value="XM_018144901.1"/>
</dbReference>
<evidence type="ECO:0000256" key="1">
    <source>
        <dbReference type="ARBA" id="ARBA00022737"/>
    </source>
</evidence>